<dbReference type="OrthoDB" id="10265988at2759"/>
<sequence length="593" mass="64307">MSLSHQALQSVSPNGDIVSGSWDNTAIVWKNYQQAYSLTGHTQTVWAVLPLEDDLILTGSADKSIRLWKDGKQIKTFNGHTDVVRDLAILPGVGFVSCANDATVRIWSMEGECLQVLYGHTSYVYSVAVLSTGEIVSSGEDRTVRIWQDNECIQTLQQPCVSAWTVAALNNDDIVVGGSDALVRVYTRSPERFADPEDIKLLDDLLANQAIPSAQVSGIDMSSLPGPEALEKPGTKESQNIMVNINGVVEAYQWDSASSTWIKHGTVVGGIGSGQKQMYQGREYDFVFDVDIGAGPEGSLKLPYNLNQNSYEAAQKFLLDNELSPMYVDQIVDFITKNTQGQSLGETTSQYQDPFTGSSRYTPSGATSSPGFSSGYMDPFTGAGGYHGGATPAAPAKPAPQSTHTKKVLPLVSYLSLRQTNLEALAGKLKALNDEQLPDIQFTPEEWTMMQRLVDYLQEPSTGSLPEDGLLLLVKACQTWAAATRFPLLDLLRLVALYATEAFLSAIPNSKVVDFVAISSGILDAAIHTQVDKTMETNSMLGYRALANLFNHDAGRKAIATQLPQLLSALQTDVVLKYKGKATKLAISTLSLK</sequence>
<dbReference type="Proteomes" id="UP000242146">
    <property type="component" value="Unassembled WGS sequence"/>
</dbReference>
<dbReference type="InterPro" id="IPR038122">
    <property type="entry name" value="PFU_sf"/>
</dbReference>
<dbReference type="Pfam" id="PF00400">
    <property type="entry name" value="WD40"/>
    <property type="match status" value="4"/>
</dbReference>
<proteinExistence type="predicted"/>
<keyword evidence="4" id="KW-0677">Repeat</keyword>
<dbReference type="GO" id="GO:0043130">
    <property type="term" value="F:ubiquitin binding"/>
    <property type="evidence" value="ECO:0007669"/>
    <property type="project" value="TreeGrafter"/>
</dbReference>
<feature type="region of interest" description="Disordered" evidence="6">
    <location>
        <begin position="343"/>
        <end position="373"/>
    </location>
</feature>
<evidence type="ECO:0000259" key="8">
    <source>
        <dbReference type="PROSITE" id="PS51396"/>
    </source>
</evidence>
<dbReference type="SMART" id="SM00320">
    <property type="entry name" value="WD40"/>
    <property type="match status" value="5"/>
</dbReference>
<dbReference type="InterPro" id="IPR015943">
    <property type="entry name" value="WD40/YVTN_repeat-like_dom_sf"/>
</dbReference>
<dbReference type="PROSITE" id="PS50294">
    <property type="entry name" value="WD_REPEATS_REGION"/>
    <property type="match status" value="2"/>
</dbReference>
<name>A0A1X2GU09_9FUNG</name>
<gene>
    <name evidence="9" type="ORF">DM01DRAFT_319919</name>
</gene>
<dbReference type="InterPro" id="IPR001680">
    <property type="entry name" value="WD40_rpt"/>
</dbReference>
<dbReference type="PANTHER" id="PTHR19849">
    <property type="entry name" value="PHOSPHOLIPASE A-2-ACTIVATING PROTEIN"/>
    <property type="match status" value="1"/>
</dbReference>
<keyword evidence="2" id="KW-0963">Cytoplasm</keyword>
<feature type="domain" description="PUL" evidence="8">
    <location>
        <begin position="407"/>
        <end position="593"/>
    </location>
</feature>
<dbReference type="PROSITE" id="PS51394">
    <property type="entry name" value="PFU"/>
    <property type="match status" value="1"/>
</dbReference>
<dbReference type="GO" id="GO:0005634">
    <property type="term" value="C:nucleus"/>
    <property type="evidence" value="ECO:0007669"/>
    <property type="project" value="TreeGrafter"/>
</dbReference>
<dbReference type="Pfam" id="PF09070">
    <property type="entry name" value="PFU"/>
    <property type="match status" value="1"/>
</dbReference>
<dbReference type="InterPro" id="IPR036322">
    <property type="entry name" value="WD40_repeat_dom_sf"/>
</dbReference>
<evidence type="ECO:0000256" key="3">
    <source>
        <dbReference type="ARBA" id="ARBA00022574"/>
    </source>
</evidence>
<evidence type="ECO:0000313" key="9">
    <source>
        <dbReference type="EMBL" id="ORX61512.1"/>
    </source>
</evidence>
<accession>A0A1X2GU09</accession>
<dbReference type="CDD" id="cd00200">
    <property type="entry name" value="WD40"/>
    <property type="match status" value="1"/>
</dbReference>
<feature type="repeat" description="WD" evidence="5">
    <location>
        <begin position="77"/>
        <end position="110"/>
    </location>
</feature>
<evidence type="ECO:0000313" key="10">
    <source>
        <dbReference type="Proteomes" id="UP000242146"/>
    </source>
</evidence>
<dbReference type="InterPro" id="IPR013535">
    <property type="entry name" value="PUL_dom"/>
</dbReference>
<dbReference type="PROSITE" id="PS51396">
    <property type="entry name" value="PUL"/>
    <property type="match status" value="1"/>
</dbReference>
<dbReference type="GO" id="GO:0043161">
    <property type="term" value="P:proteasome-mediated ubiquitin-dependent protein catabolic process"/>
    <property type="evidence" value="ECO:0007669"/>
    <property type="project" value="TreeGrafter"/>
</dbReference>
<evidence type="ECO:0000259" key="7">
    <source>
        <dbReference type="PROSITE" id="PS51394"/>
    </source>
</evidence>
<keyword evidence="3 5" id="KW-0853">WD repeat</keyword>
<keyword evidence="10" id="KW-1185">Reference proteome</keyword>
<evidence type="ECO:0000256" key="5">
    <source>
        <dbReference type="PROSITE-ProRule" id="PRU00221"/>
    </source>
</evidence>
<feature type="repeat" description="WD" evidence="5">
    <location>
        <begin position="38"/>
        <end position="69"/>
    </location>
</feature>
<dbReference type="SUPFAM" id="SSF50978">
    <property type="entry name" value="WD40 repeat-like"/>
    <property type="match status" value="1"/>
</dbReference>
<dbReference type="STRING" id="101127.A0A1X2GU09"/>
<comment type="subcellular location">
    <subcellularLocation>
        <location evidence="1">Cytoplasm</location>
    </subcellularLocation>
</comment>
<evidence type="ECO:0000256" key="2">
    <source>
        <dbReference type="ARBA" id="ARBA00022490"/>
    </source>
</evidence>
<dbReference type="InterPro" id="IPR015155">
    <property type="entry name" value="PFU"/>
</dbReference>
<comment type="caution">
    <text evidence="9">The sequence shown here is derived from an EMBL/GenBank/DDBJ whole genome shotgun (WGS) entry which is preliminary data.</text>
</comment>
<dbReference type="AlphaFoldDB" id="A0A1X2GU09"/>
<organism evidence="9 10">
    <name type="scientific">Hesseltinella vesiculosa</name>
    <dbReference type="NCBI Taxonomy" id="101127"/>
    <lineage>
        <taxon>Eukaryota</taxon>
        <taxon>Fungi</taxon>
        <taxon>Fungi incertae sedis</taxon>
        <taxon>Mucoromycota</taxon>
        <taxon>Mucoromycotina</taxon>
        <taxon>Mucoromycetes</taxon>
        <taxon>Mucorales</taxon>
        <taxon>Cunninghamellaceae</taxon>
        <taxon>Hesseltinella</taxon>
    </lineage>
</organism>
<evidence type="ECO:0000256" key="1">
    <source>
        <dbReference type="ARBA" id="ARBA00004496"/>
    </source>
</evidence>
<dbReference type="PANTHER" id="PTHR19849:SF0">
    <property type="entry name" value="PHOSPHOLIPASE A-2-ACTIVATING PROTEIN"/>
    <property type="match status" value="1"/>
</dbReference>
<feature type="repeat" description="WD" evidence="5">
    <location>
        <begin position="117"/>
        <end position="148"/>
    </location>
</feature>
<dbReference type="InterPro" id="IPR011989">
    <property type="entry name" value="ARM-like"/>
</dbReference>
<feature type="compositionally biased region" description="Polar residues" evidence="6">
    <location>
        <begin position="343"/>
        <end position="372"/>
    </location>
</feature>
<evidence type="ECO:0000256" key="4">
    <source>
        <dbReference type="ARBA" id="ARBA00022737"/>
    </source>
</evidence>
<dbReference type="Gene3D" id="2.130.10.10">
    <property type="entry name" value="YVTN repeat-like/Quinoprotein amine dehydrogenase"/>
    <property type="match status" value="1"/>
</dbReference>
<dbReference type="EMBL" id="MCGT01000003">
    <property type="protein sequence ID" value="ORX61512.1"/>
    <property type="molecule type" value="Genomic_DNA"/>
</dbReference>
<dbReference type="PROSITE" id="PS50082">
    <property type="entry name" value="WD_REPEATS_2"/>
    <property type="match status" value="3"/>
</dbReference>
<reference evidence="9 10" key="1">
    <citation type="submission" date="2016-07" db="EMBL/GenBank/DDBJ databases">
        <title>Pervasive Adenine N6-methylation of Active Genes in Fungi.</title>
        <authorList>
            <consortium name="DOE Joint Genome Institute"/>
            <person name="Mondo S.J."/>
            <person name="Dannebaum R.O."/>
            <person name="Kuo R.C."/>
            <person name="Labutti K."/>
            <person name="Haridas S."/>
            <person name="Kuo A."/>
            <person name="Salamov A."/>
            <person name="Ahrendt S.R."/>
            <person name="Lipzen A."/>
            <person name="Sullivan W."/>
            <person name="Andreopoulos W.B."/>
            <person name="Clum A."/>
            <person name="Lindquist E."/>
            <person name="Daum C."/>
            <person name="Ramamoorthy G.K."/>
            <person name="Gryganskyi A."/>
            <person name="Culley D."/>
            <person name="Magnuson J.K."/>
            <person name="James T.Y."/>
            <person name="O'Malley M.A."/>
            <person name="Stajich J.E."/>
            <person name="Spatafora J.W."/>
            <person name="Visel A."/>
            <person name="Grigoriev I.V."/>
        </authorList>
    </citation>
    <scope>NUCLEOTIDE SEQUENCE [LARGE SCALE GENOMIC DNA]</scope>
    <source>
        <strain evidence="9 10">NRRL 3301</strain>
    </source>
</reference>
<dbReference type="GO" id="GO:0010992">
    <property type="term" value="P:ubiquitin recycling"/>
    <property type="evidence" value="ECO:0007669"/>
    <property type="project" value="TreeGrafter"/>
</dbReference>
<dbReference type="GO" id="GO:0005737">
    <property type="term" value="C:cytoplasm"/>
    <property type="evidence" value="ECO:0007669"/>
    <property type="project" value="UniProtKB-SubCell"/>
</dbReference>
<dbReference type="Gene3D" id="1.25.10.10">
    <property type="entry name" value="Leucine-rich Repeat Variant"/>
    <property type="match status" value="1"/>
</dbReference>
<dbReference type="Pfam" id="PF08324">
    <property type="entry name" value="PUL"/>
    <property type="match status" value="1"/>
</dbReference>
<dbReference type="Gene3D" id="3.10.20.870">
    <property type="entry name" value="PFU (PLAA family ubiquitin binding), C-terminal domain"/>
    <property type="match status" value="1"/>
</dbReference>
<protein>
    <submittedName>
        <fullName evidence="9">PFU-domain-containing protein</fullName>
    </submittedName>
</protein>
<feature type="domain" description="PFU" evidence="7">
    <location>
        <begin position="253"/>
        <end position="349"/>
    </location>
</feature>
<evidence type="ECO:0000256" key="6">
    <source>
        <dbReference type="SAM" id="MobiDB-lite"/>
    </source>
</evidence>